<proteinExistence type="predicted"/>
<feature type="non-terminal residue" evidence="1">
    <location>
        <position position="430"/>
    </location>
</feature>
<evidence type="ECO:0000313" key="1">
    <source>
        <dbReference type="EMBL" id="KAJ1718488.1"/>
    </source>
</evidence>
<comment type="caution">
    <text evidence="1">The sequence shown here is derived from an EMBL/GenBank/DDBJ whole genome shotgun (WGS) entry which is preliminary data.</text>
</comment>
<sequence length="430" mass="46170">ILTNALRNSPPTNAREALDRIAEARSIKSSAYLAAIVHAIGDSADPAAPDARDKLKPHYVTLSLCESLIDAVATLETHSGDLRIDPRLVAWLCQAAAARQWLLDPAVLHGAAAYLANASYRGFCHAVSRASQSPTRGPTTSSHGATLRLDPALVADSQTSQQFHTSVLDAVAIPAAELVSIAGSLQGSERDVWSAADRMLNVSLEVAHALVDRGVVQSRSLLFLHLVRALSAHERVADAERIFTMAKGANAKHMGAIAAAMMSMYYRRDEPAKAEAVFAAFLAAWTRTWEGMAPLPVMPDRPSYEAEKWRLTHEENVPDAGSKILLADELRRVCSNASAPFFRRALELVRGRRADEAAAFLGDVRHARHIALSRAQLDALVRALLASRCVDHAYELCMGYHRDENAAGGPGVVAQRVAFGAALSGAALSS</sequence>
<dbReference type="Proteomes" id="UP001143981">
    <property type="component" value="Unassembled WGS sequence"/>
</dbReference>
<organism evidence="1 2">
    <name type="scientific">Coemansia biformis</name>
    <dbReference type="NCBI Taxonomy" id="1286918"/>
    <lineage>
        <taxon>Eukaryota</taxon>
        <taxon>Fungi</taxon>
        <taxon>Fungi incertae sedis</taxon>
        <taxon>Zoopagomycota</taxon>
        <taxon>Kickxellomycotina</taxon>
        <taxon>Kickxellomycetes</taxon>
        <taxon>Kickxellales</taxon>
        <taxon>Kickxellaceae</taxon>
        <taxon>Coemansia</taxon>
    </lineage>
</organism>
<dbReference type="OrthoDB" id="5541807at2759"/>
<dbReference type="AlphaFoldDB" id="A0A9W7XTN2"/>
<accession>A0A9W7XTN2</accession>
<reference evidence="1" key="1">
    <citation type="submission" date="2022-07" db="EMBL/GenBank/DDBJ databases">
        <title>Phylogenomic reconstructions and comparative analyses of Kickxellomycotina fungi.</title>
        <authorList>
            <person name="Reynolds N.K."/>
            <person name="Stajich J.E."/>
            <person name="Barry K."/>
            <person name="Grigoriev I.V."/>
            <person name="Crous P."/>
            <person name="Smith M.E."/>
        </authorList>
    </citation>
    <scope>NUCLEOTIDE SEQUENCE</scope>
    <source>
        <strain evidence="1">BCRC 34381</strain>
    </source>
</reference>
<keyword evidence="2" id="KW-1185">Reference proteome</keyword>
<name>A0A9W7XTN2_9FUNG</name>
<protein>
    <submittedName>
        <fullName evidence="1">Uncharacterized protein</fullName>
    </submittedName>
</protein>
<gene>
    <name evidence="1" type="ORF">LPJ61_006604</name>
</gene>
<evidence type="ECO:0000313" key="2">
    <source>
        <dbReference type="Proteomes" id="UP001143981"/>
    </source>
</evidence>
<feature type="non-terminal residue" evidence="1">
    <location>
        <position position="1"/>
    </location>
</feature>
<dbReference type="EMBL" id="JANBOI010003416">
    <property type="protein sequence ID" value="KAJ1718488.1"/>
    <property type="molecule type" value="Genomic_DNA"/>
</dbReference>